<feature type="non-terminal residue" evidence="2">
    <location>
        <position position="232"/>
    </location>
</feature>
<feature type="compositionally biased region" description="Low complexity" evidence="1">
    <location>
        <begin position="144"/>
        <end position="157"/>
    </location>
</feature>
<dbReference type="InterPro" id="IPR016159">
    <property type="entry name" value="Cullin_repeat-like_dom_sf"/>
</dbReference>
<dbReference type="Gene3D" id="1.20.1280.170">
    <property type="entry name" value="Exocyst complex component Exo70"/>
    <property type="match status" value="1"/>
</dbReference>
<keyword evidence="3" id="KW-1185">Reference proteome</keyword>
<dbReference type="GO" id="GO:0000145">
    <property type="term" value="C:exocyst"/>
    <property type="evidence" value="ECO:0007669"/>
    <property type="project" value="InterPro"/>
</dbReference>
<dbReference type="PANTHER" id="PTHR12542">
    <property type="entry name" value="EXOCYST COMPLEX PROTEIN EXO70"/>
    <property type="match status" value="1"/>
</dbReference>
<proteinExistence type="predicted"/>
<dbReference type="eggNOG" id="KOG2344">
    <property type="taxonomic scope" value="Eukaryota"/>
</dbReference>
<name>B9TK42_RICCO</name>
<dbReference type="AlphaFoldDB" id="B9TK42"/>
<organism evidence="2 3">
    <name type="scientific">Ricinus communis</name>
    <name type="common">Castor bean</name>
    <dbReference type="NCBI Taxonomy" id="3988"/>
    <lineage>
        <taxon>Eukaryota</taxon>
        <taxon>Viridiplantae</taxon>
        <taxon>Streptophyta</taxon>
        <taxon>Embryophyta</taxon>
        <taxon>Tracheophyta</taxon>
        <taxon>Spermatophyta</taxon>
        <taxon>Magnoliopsida</taxon>
        <taxon>eudicotyledons</taxon>
        <taxon>Gunneridae</taxon>
        <taxon>Pentapetalae</taxon>
        <taxon>rosids</taxon>
        <taxon>fabids</taxon>
        <taxon>Malpighiales</taxon>
        <taxon>Euphorbiaceae</taxon>
        <taxon>Acalyphoideae</taxon>
        <taxon>Acalypheae</taxon>
        <taxon>Ricinus</taxon>
    </lineage>
</organism>
<dbReference type="GO" id="GO:0006887">
    <property type="term" value="P:exocytosis"/>
    <property type="evidence" value="ECO:0007669"/>
    <property type="project" value="InterPro"/>
</dbReference>
<reference evidence="3" key="1">
    <citation type="journal article" date="2010" name="Nat. Biotechnol.">
        <title>Draft genome sequence of the oilseed species Ricinus communis.</title>
        <authorList>
            <person name="Chan A.P."/>
            <person name="Crabtree J."/>
            <person name="Zhao Q."/>
            <person name="Lorenzi H."/>
            <person name="Orvis J."/>
            <person name="Puiu D."/>
            <person name="Melake-Berhan A."/>
            <person name="Jones K.M."/>
            <person name="Redman J."/>
            <person name="Chen G."/>
            <person name="Cahoon E.B."/>
            <person name="Gedil M."/>
            <person name="Stanke M."/>
            <person name="Haas B.J."/>
            <person name="Wortman J.R."/>
            <person name="Fraser-Liggett C.M."/>
            <person name="Ravel J."/>
            <person name="Rabinowicz P.D."/>
        </authorList>
    </citation>
    <scope>NUCLEOTIDE SEQUENCE [LARGE SCALE GENOMIC DNA]</scope>
    <source>
        <strain evidence="3">cv. Hale</strain>
    </source>
</reference>
<dbReference type="Pfam" id="PF20669">
    <property type="entry name" value="Exo70_N"/>
    <property type="match status" value="1"/>
</dbReference>
<feature type="region of interest" description="Disordered" evidence="1">
    <location>
        <begin position="1"/>
        <end position="45"/>
    </location>
</feature>
<dbReference type="Proteomes" id="UP000008311">
    <property type="component" value="Unassembled WGS sequence"/>
</dbReference>
<feature type="compositionally biased region" description="Low complexity" evidence="1">
    <location>
        <begin position="15"/>
        <end position="38"/>
    </location>
</feature>
<dbReference type="SUPFAM" id="SSF74788">
    <property type="entry name" value="Cullin repeat-like"/>
    <property type="match status" value="1"/>
</dbReference>
<dbReference type="STRING" id="3988.B9TK42"/>
<dbReference type="InParanoid" id="B9TK42"/>
<dbReference type="PANTHER" id="PTHR12542:SF38">
    <property type="entry name" value="EXOCYST SUBUNIT EXO70 FAMILY PROTEIN"/>
    <property type="match status" value="1"/>
</dbReference>
<accession>B9TK42</accession>
<evidence type="ECO:0000256" key="1">
    <source>
        <dbReference type="SAM" id="MobiDB-lite"/>
    </source>
</evidence>
<evidence type="ECO:0000313" key="3">
    <source>
        <dbReference type="Proteomes" id="UP000008311"/>
    </source>
</evidence>
<dbReference type="EMBL" id="EQ984698">
    <property type="protein sequence ID" value="EEF23772.1"/>
    <property type="molecule type" value="Genomic_DNA"/>
</dbReference>
<protein>
    <submittedName>
        <fullName evidence="2">Uncharacterized protein</fullName>
    </submittedName>
</protein>
<sequence>MPRKGMRSLCFNPKTPSFSVSPRSSPSRGSELSSSTTPRRSFSESVMEQTLETAAAMIMKWNPDTSNYASVTSLFYENKREALQFLKCVADLQKSMHLLATEDSTENRLIRAQTLMQIAMKRLQKEFYQILSMNRAYLDPESVSTRSSRASARSSTSDYEDDEDNDVHAAGDSISEVEQVSSAAMSDLRSIAECMISSGYAKECVNVYKIIRKSIIDEGIYRLGIEKMTSSH</sequence>
<gene>
    <name evidence="2" type="ORF">RCOM_2073750</name>
</gene>
<feature type="region of interest" description="Disordered" evidence="1">
    <location>
        <begin position="142"/>
        <end position="171"/>
    </location>
</feature>
<dbReference type="InterPro" id="IPR004140">
    <property type="entry name" value="Exo70"/>
</dbReference>
<evidence type="ECO:0000313" key="2">
    <source>
        <dbReference type="EMBL" id="EEF23772.1"/>
    </source>
</evidence>